<comment type="caution">
    <text evidence="1">The sequence shown here is derived from an EMBL/GenBank/DDBJ whole genome shotgun (WGS) entry which is preliminary data.</text>
</comment>
<sequence length="201" mass="22236">EAYRMRTEESDVECTFLLVGLAFVGGEVEKTAINVVVSEKFSADIDDIFPVHNGANEVDEGRFAAVGPFWRRRQSEAKRREAGGRRVAVGFARQVVDLVEDDESKAIAEMIHVQIGRIIGRNRDRFDAMVAAADDADRPPKRASRRSCHWRTRSRVGATTSVERGRSAIAIVARWVFPAPVGSTTTPRRPVLIQAASASSW</sequence>
<evidence type="ECO:0000313" key="2">
    <source>
        <dbReference type="Proteomes" id="UP001234178"/>
    </source>
</evidence>
<accession>A0ABR0B9K1</accession>
<protein>
    <submittedName>
        <fullName evidence="1">Uncharacterized protein</fullName>
    </submittedName>
</protein>
<evidence type="ECO:0000313" key="1">
    <source>
        <dbReference type="EMBL" id="KAK4045253.1"/>
    </source>
</evidence>
<organism evidence="1 2">
    <name type="scientific">Daphnia magna</name>
    <dbReference type="NCBI Taxonomy" id="35525"/>
    <lineage>
        <taxon>Eukaryota</taxon>
        <taxon>Metazoa</taxon>
        <taxon>Ecdysozoa</taxon>
        <taxon>Arthropoda</taxon>
        <taxon>Crustacea</taxon>
        <taxon>Branchiopoda</taxon>
        <taxon>Diplostraca</taxon>
        <taxon>Cladocera</taxon>
        <taxon>Anomopoda</taxon>
        <taxon>Daphniidae</taxon>
        <taxon>Daphnia</taxon>
    </lineage>
</organism>
<name>A0ABR0B9K1_9CRUS</name>
<dbReference type="EMBL" id="JAOYFB010000041">
    <property type="protein sequence ID" value="KAK4045253.1"/>
    <property type="molecule type" value="Genomic_DNA"/>
</dbReference>
<feature type="non-terminal residue" evidence="1">
    <location>
        <position position="1"/>
    </location>
</feature>
<keyword evidence="2" id="KW-1185">Reference proteome</keyword>
<gene>
    <name evidence="1" type="ORF">OUZ56_032662</name>
</gene>
<proteinExistence type="predicted"/>
<reference evidence="1 2" key="1">
    <citation type="journal article" date="2023" name="Nucleic Acids Res.">
        <title>The hologenome of Daphnia magna reveals possible DNA methylation and microbiome-mediated evolution of the host genome.</title>
        <authorList>
            <person name="Chaturvedi A."/>
            <person name="Li X."/>
            <person name="Dhandapani V."/>
            <person name="Marshall H."/>
            <person name="Kissane S."/>
            <person name="Cuenca-Cambronero M."/>
            <person name="Asole G."/>
            <person name="Calvet F."/>
            <person name="Ruiz-Romero M."/>
            <person name="Marangio P."/>
            <person name="Guigo R."/>
            <person name="Rago D."/>
            <person name="Mirbahai L."/>
            <person name="Eastwood N."/>
            <person name="Colbourne J.K."/>
            <person name="Zhou J."/>
            <person name="Mallon E."/>
            <person name="Orsini L."/>
        </authorList>
    </citation>
    <scope>NUCLEOTIDE SEQUENCE [LARGE SCALE GENOMIC DNA]</scope>
    <source>
        <strain evidence="1">LRV0_1</strain>
    </source>
</reference>
<dbReference type="Proteomes" id="UP001234178">
    <property type="component" value="Unassembled WGS sequence"/>
</dbReference>